<dbReference type="GO" id="GO:0016020">
    <property type="term" value="C:membrane"/>
    <property type="evidence" value="ECO:0007669"/>
    <property type="project" value="UniProtKB-SubCell"/>
</dbReference>
<sequence length="295" mass="29260">MLPAPLLVLAAAVSTQTGQALGKGLFDSAGPLGVVALRLGFAALVLLAVHRPRLPAPGQRLAVAGLGLAVAGMNLVYPAMWWLPVGVASTVQLLGPLTVALLGSRRPADLAAVGAAGAGVWLVNDPAGSSSTLPWQGLLLAGLSAASMGAYVVLARRVAAESGGGGLALAVAIAAVLAVPAGAAGDGTALLAPAVLLAGAVVAVVSAVLPYTLEQAALRRLSAATVGVLLAAEPAVAGVAGLLVLDERLGWPQWLGIGCVSAATAVVAARSTRARDGIQSGHDNRLRRARRVFLR</sequence>
<comment type="caution">
    <text evidence="8">The sequence shown here is derived from an EMBL/GenBank/DDBJ whole genome shotgun (WGS) entry which is preliminary data.</text>
</comment>
<protein>
    <submittedName>
        <fullName evidence="8">EamA family transporter</fullName>
    </submittedName>
</protein>
<dbReference type="SUPFAM" id="SSF103481">
    <property type="entry name" value="Multidrug resistance efflux transporter EmrE"/>
    <property type="match status" value="1"/>
</dbReference>
<dbReference type="PANTHER" id="PTHR32322">
    <property type="entry name" value="INNER MEMBRANE TRANSPORTER"/>
    <property type="match status" value="1"/>
</dbReference>
<name>A0A4Q7J1P7_9PSEU</name>
<keyword evidence="4 6" id="KW-1133">Transmembrane helix</keyword>
<keyword evidence="5 6" id="KW-0472">Membrane</keyword>
<feature type="domain" description="EamA" evidence="7">
    <location>
        <begin position="136"/>
        <end position="267"/>
    </location>
</feature>
<dbReference type="Proteomes" id="UP000292003">
    <property type="component" value="Unassembled WGS sequence"/>
</dbReference>
<evidence type="ECO:0000256" key="5">
    <source>
        <dbReference type="ARBA" id="ARBA00023136"/>
    </source>
</evidence>
<dbReference type="AlphaFoldDB" id="A0A4Q7J1P7"/>
<proteinExistence type="inferred from homology"/>
<comment type="similarity">
    <text evidence="2">Belongs to the EamA transporter family.</text>
</comment>
<keyword evidence="9" id="KW-1185">Reference proteome</keyword>
<gene>
    <name evidence="8" type="ORF">EWH70_27860</name>
</gene>
<dbReference type="InterPro" id="IPR050638">
    <property type="entry name" value="AA-Vitamin_Transporters"/>
</dbReference>
<accession>A0A4Q7J1P7</accession>
<dbReference type="OrthoDB" id="9815120at2"/>
<evidence type="ECO:0000256" key="3">
    <source>
        <dbReference type="ARBA" id="ARBA00022692"/>
    </source>
</evidence>
<feature type="transmembrane region" description="Helical" evidence="6">
    <location>
        <begin position="166"/>
        <end position="184"/>
    </location>
</feature>
<evidence type="ECO:0000313" key="8">
    <source>
        <dbReference type="EMBL" id="RZQ60502.1"/>
    </source>
</evidence>
<feature type="transmembrane region" description="Helical" evidence="6">
    <location>
        <begin position="190"/>
        <end position="209"/>
    </location>
</feature>
<dbReference type="InterPro" id="IPR000620">
    <property type="entry name" value="EamA_dom"/>
</dbReference>
<feature type="transmembrane region" description="Helical" evidence="6">
    <location>
        <begin position="30"/>
        <end position="49"/>
    </location>
</feature>
<feature type="transmembrane region" description="Helical" evidence="6">
    <location>
        <begin position="61"/>
        <end position="83"/>
    </location>
</feature>
<dbReference type="PANTHER" id="PTHR32322:SF2">
    <property type="entry name" value="EAMA DOMAIN-CONTAINING PROTEIN"/>
    <property type="match status" value="1"/>
</dbReference>
<keyword evidence="3 6" id="KW-0812">Transmembrane</keyword>
<dbReference type="Pfam" id="PF00892">
    <property type="entry name" value="EamA"/>
    <property type="match status" value="1"/>
</dbReference>
<evidence type="ECO:0000313" key="9">
    <source>
        <dbReference type="Proteomes" id="UP000292003"/>
    </source>
</evidence>
<comment type="subcellular location">
    <subcellularLocation>
        <location evidence="1">Membrane</location>
        <topology evidence="1">Multi-pass membrane protein</topology>
    </subcellularLocation>
</comment>
<evidence type="ECO:0000256" key="6">
    <source>
        <dbReference type="SAM" id="Phobius"/>
    </source>
</evidence>
<dbReference type="RefSeq" id="WP_130478507.1">
    <property type="nucleotide sequence ID" value="NZ_SFCC01000016.1"/>
</dbReference>
<feature type="transmembrane region" description="Helical" evidence="6">
    <location>
        <begin position="133"/>
        <end position="154"/>
    </location>
</feature>
<dbReference type="EMBL" id="SFCC01000016">
    <property type="protein sequence ID" value="RZQ60502.1"/>
    <property type="molecule type" value="Genomic_DNA"/>
</dbReference>
<evidence type="ECO:0000256" key="4">
    <source>
        <dbReference type="ARBA" id="ARBA00022989"/>
    </source>
</evidence>
<reference evidence="8 9" key="1">
    <citation type="submission" date="2019-02" db="EMBL/GenBank/DDBJ databases">
        <title>Draft genome sequence of Amycolatopsis sp. 8-3EHSu isolated from roots of Suaeda maritima.</title>
        <authorList>
            <person name="Duangmal K."/>
            <person name="Chantavorakit T."/>
        </authorList>
    </citation>
    <scope>NUCLEOTIDE SEQUENCE [LARGE SCALE GENOMIC DNA]</scope>
    <source>
        <strain evidence="8 9">8-3EHSu</strain>
    </source>
</reference>
<organism evidence="8 9">
    <name type="scientific">Amycolatopsis suaedae</name>
    <dbReference type="NCBI Taxonomy" id="2510978"/>
    <lineage>
        <taxon>Bacteria</taxon>
        <taxon>Bacillati</taxon>
        <taxon>Actinomycetota</taxon>
        <taxon>Actinomycetes</taxon>
        <taxon>Pseudonocardiales</taxon>
        <taxon>Pseudonocardiaceae</taxon>
        <taxon>Amycolatopsis</taxon>
    </lineage>
</organism>
<evidence type="ECO:0000256" key="1">
    <source>
        <dbReference type="ARBA" id="ARBA00004141"/>
    </source>
</evidence>
<dbReference type="InterPro" id="IPR037185">
    <property type="entry name" value="EmrE-like"/>
</dbReference>
<feature type="transmembrane region" description="Helical" evidence="6">
    <location>
        <begin position="221"/>
        <end position="245"/>
    </location>
</feature>
<evidence type="ECO:0000256" key="2">
    <source>
        <dbReference type="ARBA" id="ARBA00007362"/>
    </source>
</evidence>
<feature type="transmembrane region" description="Helical" evidence="6">
    <location>
        <begin position="251"/>
        <end position="269"/>
    </location>
</feature>
<evidence type="ECO:0000259" key="7">
    <source>
        <dbReference type="Pfam" id="PF00892"/>
    </source>
</evidence>